<evidence type="ECO:0000256" key="1">
    <source>
        <dbReference type="SAM" id="SignalP"/>
    </source>
</evidence>
<dbReference type="eggNOG" id="ENOG5030YRM">
    <property type="taxonomic scope" value="Bacteria"/>
</dbReference>
<sequence length="320" mass="34317">MRMKLLSALTFATLLPLAVAQAQQEGLVPTQTLIRVDSKNPAIPTLDTTKLEVNNRQVQLTSIQPIPPTGVQIALLIDDGLRRSAAVQLEDVKKFIETLPTGTEILVGYMSNGGVRVASQFTTNHEDAVNAIRIPFGIPGISASPYFCLSEFVKHWPGNDSSSDSGPRSGTSARFAIMITNGVDPYNGSTSVLNQDSPYVETAIADAQRAGVAVSSIYYGDAGIRGGRASFSGQSYLNQLSQATGGEAYYQGMGNPVSLLPFFKEFQKDISETFIATFQADAGAMGRTQLVRINVKSSIPKLKLRHADVVRPGNHEAPQA</sequence>
<dbReference type="KEGG" id="acm:AciX9_1316"/>
<reference evidence="3" key="1">
    <citation type="submission" date="2011-01" db="EMBL/GenBank/DDBJ databases">
        <title>Complete sequence of chromosome of Acidobacterium sp. MP5ACTX9.</title>
        <authorList>
            <consortium name="US DOE Joint Genome Institute"/>
            <person name="Lucas S."/>
            <person name="Copeland A."/>
            <person name="Lapidus A."/>
            <person name="Cheng J.-F."/>
            <person name="Goodwin L."/>
            <person name="Pitluck S."/>
            <person name="Teshima H."/>
            <person name="Detter J.C."/>
            <person name="Han C."/>
            <person name="Tapia R."/>
            <person name="Land M."/>
            <person name="Hauser L."/>
            <person name="Kyrpides N."/>
            <person name="Ivanova N."/>
            <person name="Ovchinnikova G."/>
            <person name="Pagani I."/>
            <person name="Rawat S.R."/>
            <person name="Mannisto M."/>
            <person name="Haggblom M.M."/>
            <person name="Woyke T."/>
        </authorList>
    </citation>
    <scope>NUCLEOTIDE SEQUENCE [LARGE SCALE GENOMIC DNA]</scope>
    <source>
        <strain evidence="3">MP5ACTX9</strain>
    </source>
</reference>
<dbReference type="HOGENOM" id="CLU_891186_0_0_0"/>
<organism evidence="3">
    <name type="scientific">Granulicella tundricola (strain ATCC BAA-1859 / DSM 23138 / MP5ACTX9)</name>
    <dbReference type="NCBI Taxonomy" id="1198114"/>
    <lineage>
        <taxon>Bacteria</taxon>
        <taxon>Pseudomonadati</taxon>
        <taxon>Acidobacteriota</taxon>
        <taxon>Terriglobia</taxon>
        <taxon>Terriglobales</taxon>
        <taxon>Acidobacteriaceae</taxon>
        <taxon>Granulicella</taxon>
    </lineage>
</organism>
<gene>
    <name evidence="2" type="ordered locus">AciX9_1316</name>
</gene>
<dbReference type="RefSeq" id="WP_013579701.1">
    <property type="nucleotide sequence ID" value="NC_015064.1"/>
</dbReference>
<feature type="chain" id="PRO_5003229950" description="VWFA-related domain-containing protein" evidence="1">
    <location>
        <begin position="23"/>
        <end position="320"/>
    </location>
</feature>
<keyword evidence="1" id="KW-0732">Signal</keyword>
<proteinExistence type="predicted"/>
<evidence type="ECO:0000313" key="3">
    <source>
        <dbReference type="Proteomes" id="UP000000343"/>
    </source>
</evidence>
<dbReference type="Proteomes" id="UP000000343">
    <property type="component" value="Chromosome"/>
</dbReference>
<dbReference type="Gene3D" id="3.40.50.410">
    <property type="entry name" value="von Willebrand factor, type A domain"/>
    <property type="match status" value="1"/>
</dbReference>
<feature type="signal peptide" evidence="1">
    <location>
        <begin position="1"/>
        <end position="22"/>
    </location>
</feature>
<dbReference type="STRING" id="1198114.AciX9_1316"/>
<protein>
    <recommendedName>
        <fullName evidence="4">VWFA-related domain-containing protein</fullName>
    </recommendedName>
</protein>
<dbReference type="SUPFAM" id="SSF53300">
    <property type="entry name" value="vWA-like"/>
    <property type="match status" value="1"/>
</dbReference>
<evidence type="ECO:0000313" key="2">
    <source>
        <dbReference type="EMBL" id="ADW68378.1"/>
    </source>
</evidence>
<dbReference type="EMBL" id="CP002480">
    <property type="protein sequence ID" value="ADW68378.1"/>
    <property type="molecule type" value="Genomic_DNA"/>
</dbReference>
<evidence type="ECO:0008006" key="4">
    <source>
        <dbReference type="Google" id="ProtNLM"/>
    </source>
</evidence>
<dbReference type="OrthoDB" id="112721at2"/>
<keyword evidence="3" id="KW-1185">Reference proteome</keyword>
<dbReference type="InterPro" id="IPR036465">
    <property type="entry name" value="vWFA_dom_sf"/>
</dbReference>
<dbReference type="PaxDb" id="1198114-AciX9_1316"/>
<accession>E8WVD0</accession>
<name>E8WVD0_GRATM</name>
<dbReference type="AlphaFoldDB" id="E8WVD0"/>